<accession>A0AAV4SUM7</accession>
<sequence>MEKCPDVTGMHMPCFSGKAKPVDTGFHCPFLLDVHQGGVLVWARLFGGWDSIIADCVSSLSPRDCLSTLN</sequence>
<dbReference type="AlphaFoldDB" id="A0AAV4SUM7"/>
<comment type="caution">
    <text evidence="1">The sequence shown here is derived from an EMBL/GenBank/DDBJ whole genome shotgun (WGS) entry which is preliminary data.</text>
</comment>
<evidence type="ECO:0000313" key="2">
    <source>
        <dbReference type="Proteomes" id="UP001054945"/>
    </source>
</evidence>
<reference evidence="1 2" key="1">
    <citation type="submission" date="2021-06" db="EMBL/GenBank/DDBJ databases">
        <title>Caerostris extrusa draft genome.</title>
        <authorList>
            <person name="Kono N."/>
            <person name="Arakawa K."/>
        </authorList>
    </citation>
    <scope>NUCLEOTIDE SEQUENCE [LARGE SCALE GENOMIC DNA]</scope>
</reference>
<keyword evidence="2" id="KW-1185">Reference proteome</keyword>
<dbReference type="Proteomes" id="UP001054945">
    <property type="component" value="Unassembled WGS sequence"/>
</dbReference>
<gene>
    <name evidence="1" type="ORF">CEXT_793411</name>
</gene>
<organism evidence="1 2">
    <name type="scientific">Caerostris extrusa</name>
    <name type="common">Bark spider</name>
    <name type="synonym">Caerostris bankana</name>
    <dbReference type="NCBI Taxonomy" id="172846"/>
    <lineage>
        <taxon>Eukaryota</taxon>
        <taxon>Metazoa</taxon>
        <taxon>Ecdysozoa</taxon>
        <taxon>Arthropoda</taxon>
        <taxon>Chelicerata</taxon>
        <taxon>Arachnida</taxon>
        <taxon>Araneae</taxon>
        <taxon>Araneomorphae</taxon>
        <taxon>Entelegynae</taxon>
        <taxon>Araneoidea</taxon>
        <taxon>Araneidae</taxon>
        <taxon>Caerostris</taxon>
    </lineage>
</organism>
<name>A0AAV4SUM7_CAEEX</name>
<evidence type="ECO:0000313" key="1">
    <source>
        <dbReference type="EMBL" id="GIY36991.1"/>
    </source>
</evidence>
<dbReference type="EMBL" id="BPLR01010113">
    <property type="protein sequence ID" value="GIY36991.1"/>
    <property type="molecule type" value="Genomic_DNA"/>
</dbReference>
<proteinExistence type="predicted"/>
<protein>
    <submittedName>
        <fullName evidence="1">Uncharacterized protein</fullName>
    </submittedName>
</protein>